<dbReference type="InterPro" id="IPR039793">
    <property type="entry name" value="UROS/Hem4"/>
</dbReference>
<evidence type="ECO:0000259" key="10">
    <source>
        <dbReference type="Pfam" id="PF02602"/>
    </source>
</evidence>
<evidence type="ECO:0000256" key="9">
    <source>
        <dbReference type="RuleBase" id="RU366031"/>
    </source>
</evidence>
<evidence type="ECO:0000256" key="7">
    <source>
        <dbReference type="ARBA" id="ARBA00040167"/>
    </source>
</evidence>
<feature type="domain" description="Tetrapyrrole biosynthesis uroporphyrinogen III synthase" evidence="10">
    <location>
        <begin position="14"/>
        <end position="238"/>
    </location>
</feature>
<dbReference type="UniPathway" id="UPA00251">
    <property type="reaction ID" value="UER00320"/>
</dbReference>
<proteinExistence type="inferred from homology"/>
<evidence type="ECO:0000256" key="2">
    <source>
        <dbReference type="ARBA" id="ARBA00008133"/>
    </source>
</evidence>
<accession>Q7VRM3</accession>
<dbReference type="GO" id="GO:0004852">
    <property type="term" value="F:uroporphyrinogen-III synthase activity"/>
    <property type="evidence" value="ECO:0007669"/>
    <property type="project" value="UniProtKB-UniRule"/>
</dbReference>
<dbReference type="EC" id="4.2.1.75" evidence="3 9"/>
<dbReference type="STRING" id="203907.Bfl581"/>
<evidence type="ECO:0000256" key="8">
    <source>
        <dbReference type="ARBA" id="ARBA00048617"/>
    </source>
</evidence>
<dbReference type="SUPFAM" id="SSF69618">
    <property type="entry name" value="HemD-like"/>
    <property type="match status" value="1"/>
</dbReference>
<evidence type="ECO:0000256" key="6">
    <source>
        <dbReference type="ARBA" id="ARBA00037589"/>
    </source>
</evidence>
<dbReference type="Gene3D" id="3.40.50.10090">
    <property type="match status" value="2"/>
</dbReference>
<dbReference type="NCBIfam" id="NF004582">
    <property type="entry name" value="PRK05928.1-1"/>
    <property type="match status" value="1"/>
</dbReference>
<dbReference type="KEGG" id="bfl:Bfl581"/>
<evidence type="ECO:0000256" key="4">
    <source>
        <dbReference type="ARBA" id="ARBA00023239"/>
    </source>
</evidence>
<dbReference type="AlphaFoldDB" id="Q7VRM3"/>
<sequence length="247" mass="28190">MSILITRPTPDGEDLVDRLVSIGKSAYHLPLISFSTGKTLFSIKKYLNFLHTGDFLFIVSQHAVKYAHIQLLSSGTQWPHKITYYSIGHKTSSKMYSLSGILSKYPQNEETSENLLQFPELIYNISGRRALILKGNNGLTTLQHTLQKRGALVLCCECYTRKPIQYNGKEQYNRMITLDIEIIVVTTTDMLKQLYYLIPQSHRTDWLITRQLVVTSNRLAEYAKSLGWSDIIITKSANNTTILRALQ</sequence>
<dbReference type="GO" id="GO:0006782">
    <property type="term" value="P:protoporphyrinogen IX biosynthetic process"/>
    <property type="evidence" value="ECO:0007669"/>
    <property type="project" value="UniProtKB-UniRule"/>
</dbReference>
<evidence type="ECO:0000313" key="11">
    <source>
        <dbReference type="EMBL" id="CAD83263.1"/>
    </source>
</evidence>
<reference evidence="11 12" key="1">
    <citation type="journal article" date="2003" name="Proc. Natl. Acad. Sci. U.S.A.">
        <title>The genome sequence of Blochmannia floridanus: comparative analysis of reduced genomes.</title>
        <authorList>
            <person name="Gil R."/>
            <person name="Silva F.J."/>
            <person name="Zientz E."/>
            <person name="Delmotte F."/>
            <person name="Gonzalez-Candelas F."/>
            <person name="Latorre A."/>
            <person name="Rausell C."/>
            <person name="Kramerbeek J."/>
            <person name="Gadau J."/>
            <person name="Hoelldobler B."/>
            <person name="van Ham R.C.H.J."/>
            <person name="Gross R."/>
            <person name="Moya A."/>
        </authorList>
    </citation>
    <scope>NUCLEOTIDE SEQUENCE [LARGE SCALE GENOMIC DNA]</scope>
</reference>
<keyword evidence="4 9" id="KW-0456">Lyase</keyword>
<evidence type="ECO:0000256" key="1">
    <source>
        <dbReference type="ARBA" id="ARBA00004772"/>
    </source>
</evidence>
<evidence type="ECO:0000256" key="5">
    <source>
        <dbReference type="ARBA" id="ARBA00023244"/>
    </source>
</evidence>
<keyword evidence="12" id="KW-1185">Reference proteome</keyword>
<dbReference type="EMBL" id="BX248583">
    <property type="protein sequence ID" value="CAD83263.1"/>
    <property type="molecule type" value="Genomic_DNA"/>
</dbReference>
<comment type="function">
    <text evidence="6 9">Catalyzes cyclization of the linear tetrapyrrole, hydroxymethylbilane, to the macrocyclic uroporphyrinogen III.</text>
</comment>
<dbReference type="Pfam" id="PF02602">
    <property type="entry name" value="HEM4"/>
    <property type="match status" value="1"/>
</dbReference>
<dbReference type="HOGENOM" id="CLU_011276_9_4_6"/>
<comment type="similarity">
    <text evidence="2 9">Belongs to the uroporphyrinogen-III synthase family.</text>
</comment>
<dbReference type="InterPro" id="IPR036108">
    <property type="entry name" value="4pyrrol_syn_uPrphyn_synt_sf"/>
</dbReference>
<dbReference type="Proteomes" id="UP000002192">
    <property type="component" value="Chromosome"/>
</dbReference>
<dbReference type="OrthoDB" id="9787650at2"/>
<dbReference type="eggNOG" id="COG1587">
    <property type="taxonomic scope" value="Bacteria"/>
</dbReference>
<name>Q7VRM3_BLOFL</name>
<dbReference type="GO" id="GO:0006780">
    <property type="term" value="P:uroporphyrinogen III biosynthetic process"/>
    <property type="evidence" value="ECO:0007669"/>
    <property type="project" value="UniProtKB-UniRule"/>
</dbReference>
<dbReference type="PANTHER" id="PTHR38042">
    <property type="entry name" value="UROPORPHYRINOGEN-III SYNTHASE, CHLOROPLASTIC"/>
    <property type="match status" value="1"/>
</dbReference>
<evidence type="ECO:0000256" key="3">
    <source>
        <dbReference type="ARBA" id="ARBA00013109"/>
    </source>
</evidence>
<organism evidence="11 12">
    <name type="scientific">Blochmanniella floridana</name>
    <dbReference type="NCBI Taxonomy" id="203907"/>
    <lineage>
        <taxon>Bacteria</taxon>
        <taxon>Pseudomonadati</taxon>
        <taxon>Pseudomonadota</taxon>
        <taxon>Gammaproteobacteria</taxon>
        <taxon>Enterobacterales</taxon>
        <taxon>Enterobacteriaceae</taxon>
        <taxon>ant endosymbionts</taxon>
        <taxon>Candidatus Blochmanniella</taxon>
    </lineage>
</organism>
<comment type="pathway">
    <text evidence="1 9">Porphyrin-containing compound metabolism; protoporphyrin-IX biosynthesis; coproporphyrinogen-III from 5-aminolevulinate: step 3/4.</text>
</comment>
<gene>
    <name evidence="11" type="primary">hemD</name>
    <name evidence="11" type="ordered locus">Bfl581</name>
</gene>
<dbReference type="PANTHER" id="PTHR38042:SF1">
    <property type="entry name" value="UROPORPHYRINOGEN-III SYNTHASE, CHLOROPLASTIC"/>
    <property type="match status" value="1"/>
</dbReference>
<dbReference type="CDD" id="cd06578">
    <property type="entry name" value="HemD"/>
    <property type="match status" value="1"/>
</dbReference>
<comment type="catalytic activity">
    <reaction evidence="8 9">
        <text>hydroxymethylbilane = uroporphyrinogen III + H2O</text>
        <dbReference type="Rhea" id="RHEA:18965"/>
        <dbReference type="ChEBI" id="CHEBI:15377"/>
        <dbReference type="ChEBI" id="CHEBI:57308"/>
        <dbReference type="ChEBI" id="CHEBI:57845"/>
        <dbReference type="EC" id="4.2.1.75"/>
    </reaction>
</comment>
<dbReference type="InterPro" id="IPR003754">
    <property type="entry name" value="4pyrrol_synth_uPrphyn_synth"/>
</dbReference>
<evidence type="ECO:0000313" key="12">
    <source>
        <dbReference type="Proteomes" id="UP000002192"/>
    </source>
</evidence>
<keyword evidence="5 9" id="KW-0627">Porphyrin biosynthesis</keyword>
<protein>
    <recommendedName>
        <fullName evidence="7 9">Uroporphyrinogen-III synthase</fullName>
        <ecNumber evidence="3 9">4.2.1.75</ecNumber>
    </recommendedName>
</protein>